<dbReference type="AlphaFoldDB" id="A0AAD7QXH9"/>
<feature type="domain" description="DOT1" evidence="12">
    <location>
        <begin position="1"/>
        <end position="229"/>
    </location>
</feature>
<dbReference type="InterPro" id="IPR030445">
    <property type="entry name" value="H3-K79_meTrfase"/>
</dbReference>
<sequence length="229" mass="25677">MATVAHEILSHIYSRIVSPYVKELRKYTAFSNNVYGELLPKFVSRIFKELELRSDQVFVDLGSGVGNCVLQAALETGCESYGCEMMENAAELADKQAVEFQERLKLWGIKAGLVKLITGDFLKSEEIGEVLQKTDLLLVNNYAFDAELNGNLVHMFLDLRDGTKIVSLKSFVPPGHTISSHNVESPINLLQVEEREFFSGSVSWTDAPGKYYVSTIDRGRIKKFLSSQE</sequence>
<dbReference type="Proteomes" id="UP001217417">
    <property type="component" value="Unassembled WGS sequence"/>
</dbReference>
<keyword evidence="8 11" id="KW-0539">Nucleus</keyword>
<evidence type="ECO:0000256" key="4">
    <source>
        <dbReference type="ARBA" id="ARBA00022603"/>
    </source>
</evidence>
<dbReference type="GO" id="GO:0032259">
    <property type="term" value="P:methylation"/>
    <property type="evidence" value="ECO:0007669"/>
    <property type="project" value="UniProtKB-KW"/>
</dbReference>
<dbReference type="CDD" id="cd02440">
    <property type="entry name" value="AdoMet_MTases"/>
    <property type="match status" value="1"/>
</dbReference>
<dbReference type="GO" id="GO:0005634">
    <property type="term" value="C:nucleus"/>
    <property type="evidence" value="ECO:0007669"/>
    <property type="project" value="UniProtKB-SubCell"/>
</dbReference>
<dbReference type="EMBL" id="JARPMG010000002">
    <property type="protein sequence ID" value="KAJ8103310.1"/>
    <property type="molecule type" value="Genomic_DNA"/>
</dbReference>
<keyword evidence="14" id="KW-1185">Reference proteome</keyword>
<comment type="similarity">
    <text evidence="11">Belongs to the class I-like SAM-binding methyltransferase superfamily. DOT1 family.</text>
</comment>
<keyword evidence="5 11" id="KW-0808">Transferase</keyword>
<dbReference type="InterPro" id="IPR029063">
    <property type="entry name" value="SAM-dependent_MTases_sf"/>
</dbReference>
<dbReference type="GO" id="GO:0140956">
    <property type="term" value="F:histone H3K79 trimethyltransferase activity"/>
    <property type="evidence" value="ECO:0007669"/>
    <property type="project" value="UniProtKB-EC"/>
</dbReference>
<evidence type="ECO:0000256" key="5">
    <source>
        <dbReference type="ARBA" id="ARBA00022679"/>
    </source>
</evidence>
<dbReference type="GeneID" id="80885038"/>
<organism evidence="13 14">
    <name type="scientific">Lipomyces tetrasporus</name>
    <dbReference type="NCBI Taxonomy" id="54092"/>
    <lineage>
        <taxon>Eukaryota</taxon>
        <taxon>Fungi</taxon>
        <taxon>Dikarya</taxon>
        <taxon>Ascomycota</taxon>
        <taxon>Saccharomycotina</taxon>
        <taxon>Lipomycetes</taxon>
        <taxon>Lipomycetales</taxon>
        <taxon>Lipomycetaceae</taxon>
        <taxon>Lipomyces</taxon>
    </lineage>
</organism>
<evidence type="ECO:0000256" key="7">
    <source>
        <dbReference type="ARBA" id="ARBA00022853"/>
    </source>
</evidence>
<dbReference type="Gene3D" id="3.40.50.150">
    <property type="entry name" value="Vaccinia Virus protein VP39"/>
    <property type="match status" value="1"/>
</dbReference>
<dbReference type="Pfam" id="PF08123">
    <property type="entry name" value="DOT1"/>
    <property type="match status" value="1"/>
</dbReference>
<gene>
    <name evidence="13" type="ORF">POJ06DRAFT_280346</name>
</gene>
<dbReference type="SUPFAM" id="SSF53335">
    <property type="entry name" value="S-adenosyl-L-methionine-dependent methyltransferases"/>
    <property type="match status" value="1"/>
</dbReference>
<evidence type="ECO:0000256" key="10">
    <source>
        <dbReference type="ARBA" id="ARBA00047770"/>
    </source>
</evidence>
<reference evidence="13" key="1">
    <citation type="submission" date="2023-03" db="EMBL/GenBank/DDBJ databases">
        <title>Near-Complete genome sequence of Lipomyces tetrasporous NRRL Y-64009, an oleaginous yeast capable of growing on lignocellulosic hydrolysates.</title>
        <authorList>
            <consortium name="Lawrence Berkeley National Laboratory"/>
            <person name="Jagtap S.S."/>
            <person name="Liu J.-J."/>
            <person name="Walukiewicz H.E."/>
            <person name="Pangilinan J."/>
            <person name="Lipzen A."/>
            <person name="Ahrendt S."/>
            <person name="Koriabine M."/>
            <person name="Cobaugh K."/>
            <person name="Salamov A."/>
            <person name="Yoshinaga Y."/>
            <person name="Ng V."/>
            <person name="Daum C."/>
            <person name="Grigoriev I.V."/>
            <person name="Slininger P.J."/>
            <person name="Dien B.S."/>
            <person name="Jin Y.-S."/>
            <person name="Rao C.V."/>
        </authorList>
    </citation>
    <scope>NUCLEOTIDE SEQUENCE</scope>
    <source>
        <strain evidence="13">NRRL Y-64009</strain>
    </source>
</reference>
<dbReference type="InterPro" id="IPR025789">
    <property type="entry name" value="DOT1_dom"/>
</dbReference>
<evidence type="ECO:0000256" key="11">
    <source>
        <dbReference type="RuleBase" id="RU271113"/>
    </source>
</evidence>
<dbReference type="GO" id="GO:0006281">
    <property type="term" value="P:DNA repair"/>
    <property type="evidence" value="ECO:0007669"/>
    <property type="project" value="TreeGrafter"/>
</dbReference>
<dbReference type="FunFam" id="3.40.50.150:FF:000033">
    <property type="entry name" value="Histone-lysine N-methyltransferase, H3 lysine-79 specific"/>
    <property type="match status" value="1"/>
</dbReference>
<protein>
    <recommendedName>
        <fullName evidence="3 11">Histone-lysine N-methyltransferase, H3 lysine-79 specific</fullName>
        <ecNumber evidence="2 11">2.1.1.360</ecNumber>
    </recommendedName>
    <alternativeName>
        <fullName evidence="9 11">Histone H3-K79 methyltransferase</fullName>
    </alternativeName>
</protein>
<comment type="function">
    <text evidence="11">Histone methyltransferase that specifically trimethylates histone H3 to form H3K79me3. This methylation is required for telomere silencing and for the pachytene checkpoint during the meiotic cell cycle by allowing the recruitment of RAD9 to double strand breaks. Nucleosomes are preferred as substrate compared to free histone.</text>
</comment>
<comment type="subcellular location">
    <subcellularLocation>
        <location evidence="1 11">Nucleus</location>
    </subcellularLocation>
</comment>
<name>A0AAD7QXH9_9ASCO</name>
<evidence type="ECO:0000259" key="12">
    <source>
        <dbReference type="PROSITE" id="PS51569"/>
    </source>
</evidence>
<evidence type="ECO:0000313" key="13">
    <source>
        <dbReference type="EMBL" id="KAJ8103310.1"/>
    </source>
</evidence>
<dbReference type="EC" id="2.1.1.360" evidence="2 11"/>
<dbReference type="GO" id="GO:0000077">
    <property type="term" value="P:DNA damage checkpoint signaling"/>
    <property type="evidence" value="ECO:0007669"/>
    <property type="project" value="TreeGrafter"/>
</dbReference>
<evidence type="ECO:0000313" key="14">
    <source>
        <dbReference type="Proteomes" id="UP001217417"/>
    </source>
</evidence>
<evidence type="ECO:0000256" key="1">
    <source>
        <dbReference type="ARBA" id="ARBA00004123"/>
    </source>
</evidence>
<evidence type="ECO:0000256" key="8">
    <source>
        <dbReference type="ARBA" id="ARBA00023242"/>
    </source>
</evidence>
<evidence type="ECO:0000256" key="2">
    <source>
        <dbReference type="ARBA" id="ARBA00012190"/>
    </source>
</evidence>
<comment type="miscellaneous">
    <text evidence="11">In contrast to other lysine histone methyltransferases, it does not contain a SET domain, suggesting the existence of another mechanism for methylation of lysine residues of histones.</text>
</comment>
<comment type="activity regulation">
    <text evidence="11">Ubiquitination of histone H2B to form H2BK123ub1 is required for efficient DOT1 methyltransferase activity on histone H3.</text>
</comment>
<evidence type="ECO:0000256" key="3">
    <source>
        <dbReference type="ARBA" id="ARBA00020987"/>
    </source>
</evidence>
<dbReference type="PROSITE" id="PS51569">
    <property type="entry name" value="DOT1"/>
    <property type="match status" value="1"/>
</dbReference>
<evidence type="ECO:0000256" key="6">
    <source>
        <dbReference type="ARBA" id="ARBA00022691"/>
    </source>
</evidence>
<accession>A0AAD7QXH9</accession>
<dbReference type="PANTHER" id="PTHR21451:SF0">
    <property type="entry name" value="HISTONE-LYSINE N-METHYLTRANSFERASE, H3 LYSINE-79 SPECIFIC"/>
    <property type="match status" value="1"/>
</dbReference>
<dbReference type="PANTHER" id="PTHR21451">
    <property type="entry name" value="HISTONE H3 METHYLTRANSFERASE"/>
    <property type="match status" value="1"/>
</dbReference>
<dbReference type="RefSeq" id="XP_056046760.1">
    <property type="nucleotide sequence ID" value="XM_056189872.1"/>
</dbReference>
<proteinExistence type="inferred from homology"/>
<keyword evidence="4 11" id="KW-0489">Methyltransferase</keyword>
<comment type="caution">
    <text evidence="13">The sequence shown here is derived from an EMBL/GenBank/DDBJ whole genome shotgun (WGS) entry which is preliminary data.</text>
</comment>
<comment type="catalytic activity">
    <reaction evidence="10 11">
        <text>L-lysyl(79)-[histone H3] + 3 S-adenosyl-L-methionine = N(6),N(6),N(6)-trimethyl-L-lysyl(79)-[histone H3] + 3 S-adenosyl-L-homocysteine + 3 H(+)</text>
        <dbReference type="Rhea" id="RHEA:60328"/>
        <dbReference type="Rhea" id="RHEA-COMP:15549"/>
        <dbReference type="Rhea" id="RHEA-COMP:15552"/>
        <dbReference type="ChEBI" id="CHEBI:15378"/>
        <dbReference type="ChEBI" id="CHEBI:29969"/>
        <dbReference type="ChEBI" id="CHEBI:57856"/>
        <dbReference type="ChEBI" id="CHEBI:59789"/>
        <dbReference type="ChEBI" id="CHEBI:61961"/>
        <dbReference type="EC" id="2.1.1.360"/>
    </reaction>
</comment>
<evidence type="ECO:0000256" key="9">
    <source>
        <dbReference type="ARBA" id="ARBA00029821"/>
    </source>
</evidence>
<keyword evidence="6 11" id="KW-0949">S-adenosyl-L-methionine</keyword>
<keyword evidence="7 11" id="KW-0156">Chromatin regulator</keyword>